<dbReference type="PROSITE" id="PS51186">
    <property type="entry name" value="GNAT"/>
    <property type="match status" value="1"/>
</dbReference>
<dbReference type="RefSeq" id="WP_121485107.1">
    <property type="nucleotide sequence ID" value="NZ_QQXL01000004.1"/>
</dbReference>
<proteinExistence type="inferred from homology"/>
<gene>
    <name evidence="5" type="ORF">DWQ67_08220</name>
</gene>
<evidence type="ECO:0000313" key="6">
    <source>
        <dbReference type="Proteomes" id="UP000273119"/>
    </source>
</evidence>
<dbReference type="EMBL" id="QQXL01000004">
    <property type="protein sequence ID" value="RKW70455.1"/>
    <property type="molecule type" value="Genomic_DNA"/>
</dbReference>
<protein>
    <submittedName>
        <fullName evidence="5">N-acetyltransferase</fullName>
    </submittedName>
</protein>
<keyword evidence="1 5" id="KW-0808">Transferase</keyword>
<accession>A0A496PIX7</accession>
<evidence type="ECO:0000256" key="2">
    <source>
        <dbReference type="ARBA" id="ARBA00023315"/>
    </source>
</evidence>
<keyword evidence="6" id="KW-1185">Reference proteome</keyword>
<dbReference type="InterPro" id="IPR016181">
    <property type="entry name" value="Acyl_CoA_acyltransferase"/>
</dbReference>
<evidence type="ECO:0000313" key="5">
    <source>
        <dbReference type="EMBL" id="RKW70455.1"/>
    </source>
</evidence>
<dbReference type="InterPro" id="IPR000182">
    <property type="entry name" value="GNAT_dom"/>
</dbReference>
<dbReference type="GO" id="GO:0008999">
    <property type="term" value="F:protein-N-terminal-alanine acetyltransferase activity"/>
    <property type="evidence" value="ECO:0007669"/>
    <property type="project" value="TreeGrafter"/>
</dbReference>
<dbReference type="InterPro" id="IPR051531">
    <property type="entry name" value="N-acetyltransferase"/>
</dbReference>
<reference evidence="5 6" key="1">
    <citation type="submission" date="2018-07" db="EMBL/GenBank/DDBJ databases">
        <title>Arthrobacter sp. nov., isolated from raw cow's milk with high bacterial count.</title>
        <authorList>
            <person name="Hahne J."/>
            <person name="Isele D."/>
            <person name="Lipski A."/>
        </authorList>
    </citation>
    <scope>NUCLEOTIDE SEQUENCE [LARGE SCALE GENOMIC DNA]</scope>
    <source>
        <strain evidence="5 6">JZ R-183</strain>
    </source>
</reference>
<dbReference type="AlphaFoldDB" id="A0A496PIX7"/>
<comment type="similarity">
    <text evidence="3">Belongs to the acetyltransferase family. RimJ subfamily.</text>
</comment>
<evidence type="ECO:0000256" key="1">
    <source>
        <dbReference type="ARBA" id="ARBA00022679"/>
    </source>
</evidence>
<dbReference type="GO" id="GO:0005737">
    <property type="term" value="C:cytoplasm"/>
    <property type="evidence" value="ECO:0007669"/>
    <property type="project" value="TreeGrafter"/>
</dbReference>
<evidence type="ECO:0000256" key="3">
    <source>
        <dbReference type="ARBA" id="ARBA00038502"/>
    </source>
</evidence>
<feature type="domain" description="N-acetyltransferase" evidence="4">
    <location>
        <begin position="3"/>
        <end position="172"/>
    </location>
</feature>
<evidence type="ECO:0000259" key="4">
    <source>
        <dbReference type="PROSITE" id="PS51186"/>
    </source>
</evidence>
<dbReference type="Proteomes" id="UP000273119">
    <property type="component" value="Unassembled WGS sequence"/>
</dbReference>
<organism evidence="5 6">
    <name type="scientific">Galactobacter caseinivorans</name>
    <dbReference type="NCBI Taxonomy" id="2676123"/>
    <lineage>
        <taxon>Bacteria</taxon>
        <taxon>Bacillati</taxon>
        <taxon>Actinomycetota</taxon>
        <taxon>Actinomycetes</taxon>
        <taxon>Micrococcales</taxon>
        <taxon>Micrococcaceae</taxon>
        <taxon>Galactobacter</taxon>
    </lineage>
</organism>
<dbReference type="PANTHER" id="PTHR43792:SF8">
    <property type="entry name" value="[RIBOSOMAL PROTEIN US5]-ALANINE N-ACETYLTRANSFERASE"/>
    <property type="match status" value="1"/>
</dbReference>
<sequence length="174" mass="18800">MPTRIRLLDTSDAEALAAQLSQDRARLRPYEPTRPESWFTVDGQRQAARAKLEAWEAGTGAPFVILDDAEEVVGAMYLNDVVRGAFQNAHPGYWLAGHATGRGYASQALGEAAGFAFHVLGLHRLQAATLLDNVASQRVLAACGFTQVGVAPGYLQIDGAWRDHRLYQLLAPGG</sequence>
<keyword evidence="2" id="KW-0012">Acyltransferase</keyword>
<dbReference type="Gene3D" id="3.40.630.30">
    <property type="match status" value="1"/>
</dbReference>
<name>A0A496PIX7_9MICC</name>
<dbReference type="Pfam" id="PF13302">
    <property type="entry name" value="Acetyltransf_3"/>
    <property type="match status" value="1"/>
</dbReference>
<comment type="caution">
    <text evidence="5">The sequence shown here is derived from an EMBL/GenBank/DDBJ whole genome shotgun (WGS) entry which is preliminary data.</text>
</comment>
<dbReference type="PANTHER" id="PTHR43792">
    <property type="entry name" value="GNAT FAMILY, PUTATIVE (AFU_ORTHOLOGUE AFUA_3G00765)-RELATED-RELATED"/>
    <property type="match status" value="1"/>
</dbReference>
<dbReference type="SUPFAM" id="SSF55729">
    <property type="entry name" value="Acyl-CoA N-acyltransferases (Nat)"/>
    <property type="match status" value="1"/>
</dbReference>